<reference evidence="1 2" key="1">
    <citation type="journal article" date="2012" name="PLoS Pathog.">
        <title>Diverse lifestyles and strategies of plant pathogenesis encoded in the genomes of eighteen Dothideomycetes fungi.</title>
        <authorList>
            <person name="Ohm R.A."/>
            <person name="Feau N."/>
            <person name="Henrissat B."/>
            <person name="Schoch C.L."/>
            <person name="Horwitz B.A."/>
            <person name="Barry K.W."/>
            <person name="Condon B.J."/>
            <person name="Copeland A.C."/>
            <person name="Dhillon B."/>
            <person name="Glaser F."/>
            <person name="Hesse C.N."/>
            <person name="Kosti I."/>
            <person name="LaButti K."/>
            <person name="Lindquist E.A."/>
            <person name="Lucas S."/>
            <person name="Salamov A.A."/>
            <person name="Bradshaw R.E."/>
            <person name="Ciuffetti L."/>
            <person name="Hamelin R.C."/>
            <person name="Kema G.H.J."/>
            <person name="Lawrence C."/>
            <person name="Scott J.A."/>
            <person name="Spatafora J.W."/>
            <person name="Turgeon B.G."/>
            <person name="de Wit P.J.G.M."/>
            <person name="Zhong S."/>
            <person name="Goodwin S.B."/>
            <person name="Grigoriev I.V."/>
        </authorList>
    </citation>
    <scope>NUCLEOTIDE SEQUENCE [LARGE SCALE GENOMIC DNA]</scope>
    <source>
        <strain evidence="2">28A</strain>
    </source>
</reference>
<dbReference type="Proteomes" id="UP000016935">
    <property type="component" value="Unassembled WGS sequence"/>
</dbReference>
<accession>R0IZD5</accession>
<evidence type="ECO:0000313" key="2">
    <source>
        <dbReference type="Proteomes" id="UP000016935"/>
    </source>
</evidence>
<proteinExistence type="predicted"/>
<dbReference type="OrthoDB" id="3702761at2759"/>
<reference evidence="1 2" key="2">
    <citation type="journal article" date="2013" name="PLoS Genet.">
        <title>Comparative genome structure, secondary metabolite, and effector coding capacity across Cochliobolus pathogens.</title>
        <authorList>
            <person name="Condon B.J."/>
            <person name="Leng Y."/>
            <person name="Wu D."/>
            <person name="Bushley K.E."/>
            <person name="Ohm R.A."/>
            <person name="Otillar R."/>
            <person name="Martin J."/>
            <person name="Schackwitz W."/>
            <person name="Grimwood J."/>
            <person name="MohdZainudin N."/>
            <person name="Xue C."/>
            <person name="Wang R."/>
            <person name="Manning V.A."/>
            <person name="Dhillon B."/>
            <person name="Tu Z.J."/>
            <person name="Steffenson B.J."/>
            <person name="Salamov A."/>
            <person name="Sun H."/>
            <person name="Lowry S."/>
            <person name="LaButti K."/>
            <person name="Han J."/>
            <person name="Copeland A."/>
            <person name="Lindquist E."/>
            <person name="Barry K."/>
            <person name="Schmutz J."/>
            <person name="Baker S.E."/>
            <person name="Ciuffetti L.M."/>
            <person name="Grigoriev I.V."/>
            <person name="Zhong S."/>
            <person name="Turgeon B.G."/>
        </authorList>
    </citation>
    <scope>NUCLEOTIDE SEQUENCE [LARGE SCALE GENOMIC DNA]</scope>
    <source>
        <strain evidence="2">28A</strain>
    </source>
</reference>
<sequence length="476" mass="53368">MTSPKHTKQAHSPTLDTLPSELRNLIVSYLAPTCAQDMKPGCKMHLQNANLAHSCLRESATEYLFRDMTLTHVLLGASCNLEIFAVTKENAHLLKYVKHIVVQVPPAIAWEIGIDGTPDMYRIGEYTHNRLCRKFGVSSVQDMSEEQVEYCRGYHEAMVTPFTDERPWYAHFRNADSIFPRIFRHFVNLTAISVGCRERIDMPRPSLTKTFMLQYGTSVLDEVHPLFVEDSSTSKAWASASTMRCAPSSVRSLELTMASVDDGHPLASINSLLGLNYRHELGGMQKLMPNITRLSLSIHTVLCPYIKRELQGDTQSAQAVSSWATELNNMPSLQHLDLTNVAPNTTGMTVSDTTKPSVLPLLLPTLALTQLSTLKLHNFTLSRTELQDALNGTWPGLRKIRLDNVQLWIEPTTTTPSEQHTEWIDACTFVLLQHPGVRLELHRTGMTTDAALSSLRIQQAQYADDLSRIPRVVLIP</sequence>
<dbReference type="EMBL" id="KB908504">
    <property type="protein sequence ID" value="EOA89911.1"/>
    <property type="molecule type" value="Genomic_DNA"/>
</dbReference>
<name>R0IZD5_EXST2</name>
<gene>
    <name evidence="1" type="ORF">SETTUDRAFT_26234</name>
</gene>
<evidence type="ECO:0000313" key="1">
    <source>
        <dbReference type="EMBL" id="EOA89911.1"/>
    </source>
</evidence>
<organism evidence="1 2">
    <name type="scientific">Exserohilum turcicum (strain 28A)</name>
    <name type="common">Northern leaf blight fungus</name>
    <name type="synonym">Setosphaeria turcica</name>
    <dbReference type="NCBI Taxonomy" id="671987"/>
    <lineage>
        <taxon>Eukaryota</taxon>
        <taxon>Fungi</taxon>
        <taxon>Dikarya</taxon>
        <taxon>Ascomycota</taxon>
        <taxon>Pezizomycotina</taxon>
        <taxon>Dothideomycetes</taxon>
        <taxon>Pleosporomycetidae</taxon>
        <taxon>Pleosporales</taxon>
        <taxon>Pleosporineae</taxon>
        <taxon>Pleosporaceae</taxon>
        <taxon>Exserohilum</taxon>
    </lineage>
</organism>
<dbReference type="eggNOG" id="ENOG502SQHM">
    <property type="taxonomic scope" value="Eukaryota"/>
</dbReference>
<dbReference type="GeneID" id="19402995"/>
<dbReference type="RefSeq" id="XP_008022430.1">
    <property type="nucleotide sequence ID" value="XM_008024239.1"/>
</dbReference>
<protein>
    <recommendedName>
        <fullName evidence="3">F-box domain-containing protein</fullName>
    </recommendedName>
</protein>
<evidence type="ECO:0008006" key="3">
    <source>
        <dbReference type="Google" id="ProtNLM"/>
    </source>
</evidence>
<dbReference type="AlphaFoldDB" id="R0IZD5"/>
<dbReference type="HOGENOM" id="CLU_568560_0_0_1"/>
<keyword evidence="2" id="KW-1185">Reference proteome</keyword>